<dbReference type="SMART" id="SM00895">
    <property type="entry name" value="FCD"/>
    <property type="match status" value="1"/>
</dbReference>
<evidence type="ECO:0000313" key="6">
    <source>
        <dbReference type="Proteomes" id="UP001342418"/>
    </source>
</evidence>
<gene>
    <name evidence="5" type="primary">pdhR_4</name>
    <name evidence="5" type="ORF">NTH_03646</name>
</gene>
<dbReference type="CDD" id="cd07377">
    <property type="entry name" value="WHTH_GntR"/>
    <property type="match status" value="1"/>
</dbReference>
<dbReference type="InterPro" id="IPR011711">
    <property type="entry name" value="GntR_C"/>
</dbReference>
<dbReference type="Gene3D" id="1.20.120.530">
    <property type="entry name" value="GntR ligand-binding domain-like"/>
    <property type="match status" value="1"/>
</dbReference>
<dbReference type="InterPro" id="IPR000524">
    <property type="entry name" value="Tscrpt_reg_HTH_GntR"/>
</dbReference>
<name>A0ABY5MMI2_9HYPH</name>
<dbReference type="InterPro" id="IPR008920">
    <property type="entry name" value="TF_FadR/GntR_C"/>
</dbReference>
<dbReference type="InterPro" id="IPR036390">
    <property type="entry name" value="WH_DNA-bd_sf"/>
</dbReference>
<keyword evidence="1" id="KW-0805">Transcription regulation</keyword>
<accession>A0ABY5MMI2</accession>
<dbReference type="PANTHER" id="PTHR43537:SF44">
    <property type="entry name" value="GNTR FAMILY REGULATORY PROTEIN"/>
    <property type="match status" value="1"/>
</dbReference>
<dbReference type="PRINTS" id="PR00035">
    <property type="entry name" value="HTHGNTR"/>
</dbReference>
<dbReference type="PANTHER" id="PTHR43537">
    <property type="entry name" value="TRANSCRIPTIONAL REGULATOR, GNTR FAMILY"/>
    <property type="match status" value="1"/>
</dbReference>
<evidence type="ECO:0000313" key="5">
    <source>
        <dbReference type="EMBL" id="UUP19155.1"/>
    </source>
</evidence>
<reference evidence="5 6" key="1">
    <citation type="submission" date="2018-07" db="EMBL/GenBank/DDBJ databases">
        <title>Genome sequence of Nitratireductor thuwali#1536.</title>
        <authorList>
            <person name="Michoud G."/>
            <person name="Merlino G."/>
            <person name="Sefrji F.O."/>
            <person name="Daffonchio D."/>
        </authorList>
    </citation>
    <scope>NUCLEOTIDE SEQUENCE [LARGE SCALE GENOMIC DNA]</scope>
    <source>
        <strain evidence="6">Nit1536</strain>
    </source>
</reference>
<dbReference type="Gene3D" id="1.10.10.10">
    <property type="entry name" value="Winged helix-like DNA-binding domain superfamily/Winged helix DNA-binding domain"/>
    <property type="match status" value="1"/>
</dbReference>
<feature type="domain" description="HTH gntR-type" evidence="4">
    <location>
        <begin position="14"/>
        <end position="82"/>
    </location>
</feature>
<keyword evidence="2" id="KW-0238">DNA-binding</keyword>
<dbReference type="Proteomes" id="UP001342418">
    <property type="component" value="Chromosome"/>
</dbReference>
<dbReference type="Pfam" id="PF00392">
    <property type="entry name" value="GntR"/>
    <property type="match status" value="1"/>
</dbReference>
<keyword evidence="5" id="KW-0670">Pyruvate</keyword>
<dbReference type="InterPro" id="IPR036388">
    <property type="entry name" value="WH-like_DNA-bd_sf"/>
</dbReference>
<dbReference type="PROSITE" id="PS50949">
    <property type="entry name" value="HTH_GNTR"/>
    <property type="match status" value="1"/>
</dbReference>
<evidence type="ECO:0000256" key="3">
    <source>
        <dbReference type="ARBA" id="ARBA00023163"/>
    </source>
</evidence>
<evidence type="ECO:0000256" key="2">
    <source>
        <dbReference type="ARBA" id="ARBA00023125"/>
    </source>
</evidence>
<evidence type="ECO:0000259" key="4">
    <source>
        <dbReference type="PROSITE" id="PS50949"/>
    </source>
</evidence>
<keyword evidence="3" id="KW-0804">Transcription</keyword>
<evidence type="ECO:0000256" key="1">
    <source>
        <dbReference type="ARBA" id="ARBA00023015"/>
    </source>
</evidence>
<dbReference type="SMART" id="SM00345">
    <property type="entry name" value="HTH_GNTR"/>
    <property type="match status" value="1"/>
</dbReference>
<proteinExistence type="predicted"/>
<sequence>MGLFDTALSRPLRRTSHSHVVNELGREIVSGAIPIGSILPGDNELADRFKVSRTVLREAMKTLSAKGLIVPRARIGTRVTERKQWNLFDADVLSWHLERGFDRLFLIHLSEMRLSFEPSAAELAAKRATPENVRALLRIADEMSSAGTPEDLIRADLQFHLTVLQACENPFMYNVGSLIEAALVGAFGLSSPDRPSREFQEIGHSHHLIAEAISRRDPPAAAEAMRQVILIGRDHALGRVDGGKAPPEAD</sequence>
<protein>
    <submittedName>
        <fullName evidence="5">Pyruvate dehydrogenase complex repressor</fullName>
    </submittedName>
</protein>
<dbReference type="Pfam" id="PF07729">
    <property type="entry name" value="FCD"/>
    <property type="match status" value="1"/>
</dbReference>
<keyword evidence="6" id="KW-1185">Reference proteome</keyword>
<dbReference type="EMBL" id="CP030941">
    <property type="protein sequence ID" value="UUP19155.1"/>
    <property type="molecule type" value="Genomic_DNA"/>
</dbReference>
<dbReference type="SUPFAM" id="SSF48008">
    <property type="entry name" value="GntR ligand-binding domain-like"/>
    <property type="match status" value="1"/>
</dbReference>
<organism evidence="5 6">
    <name type="scientific">Nitratireductor thuwali</name>
    <dbReference type="NCBI Taxonomy" id="2267699"/>
    <lineage>
        <taxon>Bacteria</taxon>
        <taxon>Pseudomonadati</taxon>
        <taxon>Pseudomonadota</taxon>
        <taxon>Alphaproteobacteria</taxon>
        <taxon>Hyphomicrobiales</taxon>
        <taxon>Phyllobacteriaceae</taxon>
        <taxon>Nitratireductor</taxon>
    </lineage>
</organism>
<dbReference type="SUPFAM" id="SSF46785">
    <property type="entry name" value="Winged helix' DNA-binding domain"/>
    <property type="match status" value="1"/>
</dbReference>